<evidence type="ECO:0000256" key="6">
    <source>
        <dbReference type="ARBA" id="ARBA00023136"/>
    </source>
</evidence>
<feature type="region of interest" description="Disordered" evidence="7">
    <location>
        <begin position="1"/>
        <end position="24"/>
    </location>
</feature>
<sequence>MLCRSKRSGGALKTGPGTRNRGMVTEDAPDIPKRCASNAFGLYRMTVHSVLMRLCTPRSNLLREPHYSIIWHPVPRIKCPRTMILDVRGLLSQICIITIQGLWANPNLTWKRNGIIWLRDFLPSVLPGATIMSFEPIAQHSHLDCFPLRFARKVWHWILLLLLISITNLYYFRKALLLAVAGLMLGVGSLMFRRSYRRLAATPTTEIRDQARELLQCIEERREAVAEAYHFYRAQLWWTCSKAALQDPKYSHLAVATKGILFIGTPHRGARLATASKSWWFNSSSDIRAVLELNSQVLADLDADFLEVPRIKNREIMIASFYEKCLTQYGPAFLTSFKMHAVEKESAIFSDLPIIGLEKNHSSLVKFSSHDDPDYQRVLKELKKMYDTIEISS</sequence>
<keyword evidence="10" id="KW-1185">Reference proteome</keyword>
<dbReference type="OrthoDB" id="427518at2759"/>
<comment type="subcellular location">
    <subcellularLocation>
        <location evidence="2">Endoplasmic reticulum</location>
    </subcellularLocation>
    <subcellularLocation>
        <location evidence="3">Membrane</location>
    </subcellularLocation>
    <subcellularLocation>
        <location evidence="1">Mitochondrion</location>
    </subcellularLocation>
</comment>
<keyword evidence="6 8" id="KW-0472">Membrane</keyword>
<feature type="transmembrane region" description="Helical" evidence="8">
    <location>
        <begin position="176"/>
        <end position="192"/>
    </location>
</feature>
<evidence type="ECO:0000256" key="3">
    <source>
        <dbReference type="ARBA" id="ARBA00004370"/>
    </source>
</evidence>
<evidence type="ECO:0000256" key="5">
    <source>
        <dbReference type="ARBA" id="ARBA00023128"/>
    </source>
</evidence>
<dbReference type="GO" id="GO:0005783">
    <property type="term" value="C:endoplasmic reticulum"/>
    <property type="evidence" value="ECO:0007669"/>
    <property type="project" value="UniProtKB-SubCell"/>
</dbReference>
<evidence type="ECO:0000313" key="9">
    <source>
        <dbReference type="EMBL" id="KAF4628223.1"/>
    </source>
</evidence>
<keyword evidence="4" id="KW-0256">Endoplasmic reticulum</keyword>
<keyword evidence="8" id="KW-1133">Transmembrane helix</keyword>
<evidence type="ECO:0000313" key="10">
    <source>
        <dbReference type="Proteomes" id="UP000566819"/>
    </source>
</evidence>
<dbReference type="InterPro" id="IPR052374">
    <property type="entry name" value="SERAC1"/>
</dbReference>
<evidence type="ECO:0000256" key="7">
    <source>
        <dbReference type="SAM" id="MobiDB-lite"/>
    </source>
</evidence>
<organism evidence="9 10">
    <name type="scientific">Cudoniella acicularis</name>
    <dbReference type="NCBI Taxonomy" id="354080"/>
    <lineage>
        <taxon>Eukaryota</taxon>
        <taxon>Fungi</taxon>
        <taxon>Dikarya</taxon>
        <taxon>Ascomycota</taxon>
        <taxon>Pezizomycotina</taxon>
        <taxon>Leotiomycetes</taxon>
        <taxon>Helotiales</taxon>
        <taxon>Tricladiaceae</taxon>
        <taxon>Cudoniella</taxon>
    </lineage>
</organism>
<dbReference type="Proteomes" id="UP000566819">
    <property type="component" value="Unassembled WGS sequence"/>
</dbReference>
<dbReference type="AlphaFoldDB" id="A0A8H4RER4"/>
<name>A0A8H4RER4_9HELO</name>
<gene>
    <name evidence="9" type="ORF">G7Y89_g9934</name>
</gene>
<feature type="transmembrane region" description="Helical" evidence="8">
    <location>
        <begin position="154"/>
        <end position="170"/>
    </location>
</feature>
<protein>
    <submittedName>
        <fullName evidence="9">Uncharacterized protein</fullName>
    </submittedName>
</protein>
<evidence type="ECO:0000256" key="2">
    <source>
        <dbReference type="ARBA" id="ARBA00004240"/>
    </source>
</evidence>
<evidence type="ECO:0000256" key="4">
    <source>
        <dbReference type="ARBA" id="ARBA00022824"/>
    </source>
</evidence>
<accession>A0A8H4RER4</accession>
<dbReference type="GO" id="GO:0005739">
    <property type="term" value="C:mitochondrion"/>
    <property type="evidence" value="ECO:0007669"/>
    <property type="project" value="UniProtKB-SubCell"/>
</dbReference>
<keyword evidence="8" id="KW-0812">Transmembrane</keyword>
<evidence type="ECO:0000256" key="8">
    <source>
        <dbReference type="SAM" id="Phobius"/>
    </source>
</evidence>
<keyword evidence="5" id="KW-0496">Mitochondrion</keyword>
<comment type="caution">
    <text evidence="9">The sequence shown here is derived from an EMBL/GenBank/DDBJ whole genome shotgun (WGS) entry which is preliminary data.</text>
</comment>
<dbReference type="PANTHER" id="PTHR48182">
    <property type="entry name" value="PROTEIN SERAC1"/>
    <property type="match status" value="1"/>
</dbReference>
<dbReference type="PANTHER" id="PTHR48182:SF2">
    <property type="entry name" value="PROTEIN SERAC1"/>
    <property type="match status" value="1"/>
</dbReference>
<proteinExistence type="predicted"/>
<dbReference type="EMBL" id="JAAMPI010000843">
    <property type="protein sequence ID" value="KAF4628223.1"/>
    <property type="molecule type" value="Genomic_DNA"/>
</dbReference>
<evidence type="ECO:0000256" key="1">
    <source>
        <dbReference type="ARBA" id="ARBA00004173"/>
    </source>
</evidence>
<dbReference type="GO" id="GO:0016020">
    <property type="term" value="C:membrane"/>
    <property type="evidence" value="ECO:0007669"/>
    <property type="project" value="UniProtKB-SubCell"/>
</dbReference>
<reference evidence="9 10" key="1">
    <citation type="submission" date="2020-03" db="EMBL/GenBank/DDBJ databases">
        <title>Draft Genome Sequence of Cudoniella acicularis.</title>
        <authorList>
            <person name="Buettner E."/>
            <person name="Kellner H."/>
        </authorList>
    </citation>
    <scope>NUCLEOTIDE SEQUENCE [LARGE SCALE GENOMIC DNA]</scope>
    <source>
        <strain evidence="9 10">DSM 108380</strain>
    </source>
</reference>